<dbReference type="GO" id="GO:0005524">
    <property type="term" value="F:ATP binding"/>
    <property type="evidence" value="ECO:0007669"/>
    <property type="project" value="UniProtKB-KW"/>
</dbReference>
<dbReference type="EMBL" id="LGLV01000004">
    <property type="protein sequence ID" value="OBZ96747.1"/>
    <property type="molecule type" value="Genomic_DNA"/>
</dbReference>
<feature type="compositionally biased region" description="Basic and acidic residues" evidence="5">
    <location>
        <begin position="262"/>
        <end position="275"/>
    </location>
</feature>
<evidence type="ECO:0000313" key="7">
    <source>
        <dbReference type="EMBL" id="OBZ96747.1"/>
    </source>
</evidence>
<dbReference type="Proteomes" id="UP000093111">
    <property type="component" value="Unassembled WGS sequence"/>
</dbReference>
<dbReference type="InterPro" id="IPR050093">
    <property type="entry name" value="ABC_SmlMolc_Importer"/>
</dbReference>
<reference evidence="7 8" key="1">
    <citation type="journal article" date="2016" name="Syst. Appl. Microbiol.">
        <title>Pararhizobium polonicum sp. nov. isolated from tumors on stone fruit rootstocks.</title>
        <authorList>
            <person name="Pulawska J."/>
            <person name="Kuzmanovic N."/>
            <person name="Willems A."/>
            <person name="Pothier J.F."/>
        </authorList>
    </citation>
    <scope>NUCLEOTIDE SEQUENCE [LARGE SCALE GENOMIC DNA]</scope>
    <source>
        <strain evidence="7 8">F5.1</strain>
    </source>
</reference>
<comment type="similarity">
    <text evidence="1">Belongs to the ABC transporter superfamily.</text>
</comment>
<dbReference type="Gene3D" id="3.40.50.300">
    <property type="entry name" value="P-loop containing nucleotide triphosphate hydrolases"/>
    <property type="match status" value="1"/>
</dbReference>
<feature type="domain" description="ABC transporter" evidence="6">
    <location>
        <begin position="4"/>
        <end position="241"/>
    </location>
</feature>
<accession>A0A1C7P6D5</accession>
<comment type="caution">
    <text evidence="7">The sequence shown here is derived from an EMBL/GenBank/DDBJ whole genome shotgun (WGS) entry which is preliminary data.</text>
</comment>
<evidence type="ECO:0000256" key="1">
    <source>
        <dbReference type="ARBA" id="ARBA00005417"/>
    </source>
</evidence>
<evidence type="ECO:0000256" key="5">
    <source>
        <dbReference type="SAM" id="MobiDB-lite"/>
    </source>
</evidence>
<evidence type="ECO:0000259" key="6">
    <source>
        <dbReference type="PROSITE" id="PS50893"/>
    </source>
</evidence>
<dbReference type="PANTHER" id="PTHR42781:SF8">
    <property type="entry name" value="BICARBONATE TRANSPORT ATP-BINDING PROTEIN CMPC"/>
    <property type="match status" value="1"/>
</dbReference>
<dbReference type="Pfam" id="PF00005">
    <property type="entry name" value="ABC_tran"/>
    <property type="match status" value="1"/>
</dbReference>
<keyword evidence="4" id="KW-0067">ATP-binding</keyword>
<evidence type="ECO:0000313" key="8">
    <source>
        <dbReference type="Proteomes" id="UP000093111"/>
    </source>
</evidence>
<keyword evidence="8" id="KW-1185">Reference proteome</keyword>
<proteinExistence type="inferred from homology"/>
<dbReference type="PROSITE" id="PS50893">
    <property type="entry name" value="ABC_TRANSPORTER_2"/>
    <property type="match status" value="1"/>
</dbReference>
<evidence type="ECO:0000256" key="3">
    <source>
        <dbReference type="ARBA" id="ARBA00022741"/>
    </source>
</evidence>
<dbReference type="OrthoDB" id="9802264at2"/>
<dbReference type="GO" id="GO:0016746">
    <property type="term" value="F:acyltransferase activity"/>
    <property type="evidence" value="ECO:0007669"/>
    <property type="project" value="UniProtKB-KW"/>
</dbReference>
<dbReference type="InterPro" id="IPR003439">
    <property type="entry name" value="ABC_transporter-like_ATP-bd"/>
</dbReference>
<dbReference type="InterPro" id="IPR027417">
    <property type="entry name" value="P-loop_NTPase"/>
</dbReference>
<name>A0A1C7P6D5_9HYPH</name>
<feature type="region of interest" description="Disordered" evidence="5">
    <location>
        <begin position="235"/>
        <end position="275"/>
    </location>
</feature>
<dbReference type="PROSITE" id="PS00211">
    <property type="entry name" value="ABC_TRANSPORTER_1"/>
    <property type="match status" value="1"/>
</dbReference>
<dbReference type="InterPro" id="IPR003593">
    <property type="entry name" value="AAA+_ATPase"/>
</dbReference>
<protein>
    <submittedName>
        <fullName evidence="7">Lauroyl acyltransferase</fullName>
    </submittedName>
</protein>
<dbReference type="PATRIC" id="fig|1612624.7.peg.649"/>
<feature type="compositionally biased region" description="Basic and acidic residues" evidence="5">
    <location>
        <begin position="242"/>
        <end position="255"/>
    </location>
</feature>
<evidence type="ECO:0000256" key="4">
    <source>
        <dbReference type="ARBA" id="ARBA00022840"/>
    </source>
</evidence>
<gene>
    <name evidence="7" type="ORF">ADU59_03135</name>
</gene>
<evidence type="ECO:0000256" key="2">
    <source>
        <dbReference type="ARBA" id="ARBA00022448"/>
    </source>
</evidence>
<keyword evidence="7" id="KW-0012">Acyltransferase</keyword>
<dbReference type="PANTHER" id="PTHR42781">
    <property type="entry name" value="SPERMIDINE/PUTRESCINE IMPORT ATP-BINDING PROTEIN POTA"/>
    <property type="match status" value="1"/>
</dbReference>
<dbReference type="GO" id="GO:0016887">
    <property type="term" value="F:ATP hydrolysis activity"/>
    <property type="evidence" value="ECO:0007669"/>
    <property type="project" value="InterPro"/>
</dbReference>
<dbReference type="SUPFAM" id="SSF52540">
    <property type="entry name" value="P-loop containing nucleoside triphosphate hydrolases"/>
    <property type="match status" value="1"/>
</dbReference>
<keyword evidence="2" id="KW-0813">Transport</keyword>
<dbReference type="SMART" id="SM00382">
    <property type="entry name" value="AAA"/>
    <property type="match status" value="1"/>
</dbReference>
<dbReference type="AlphaFoldDB" id="A0A1C7P6D5"/>
<dbReference type="InterPro" id="IPR017871">
    <property type="entry name" value="ABC_transporter-like_CS"/>
</dbReference>
<keyword evidence="7" id="KW-0808">Transferase</keyword>
<sequence>MSELVIDNVWKEYGDQIVLENVSLTVASRAFVALVGPSGCGKSTFLRMLLGQERTTRGTILLDGEPLPPEPGPDRGVVFQRYSVFPHLTVLGNVLLGKELTAAKYKAKLFGSARGGAIEEARQLIAEVGLSGAEGKYPAQLSGGMQQRLALAQALIMKPKVLLLDEPFGALDPGIRAEIHTLMKRLWHETQMTVVMVTHDMREAFTLATRVVAFERPRDRPEEKQRYGATITKDIAIWPPRRAGEPSHSNPDRDGPVALQGLHRDDPSSSPSGDK</sequence>
<dbReference type="STRING" id="1612624.ADU59_03135"/>
<keyword evidence="3" id="KW-0547">Nucleotide-binding</keyword>
<dbReference type="CDD" id="cd03293">
    <property type="entry name" value="ABC_NrtD_SsuB_transporters"/>
    <property type="match status" value="1"/>
</dbReference>
<organism evidence="7 8">
    <name type="scientific">Pararhizobium polonicum</name>
    <dbReference type="NCBI Taxonomy" id="1612624"/>
    <lineage>
        <taxon>Bacteria</taxon>
        <taxon>Pseudomonadati</taxon>
        <taxon>Pseudomonadota</taxon>
        <taxon>Alphaproteobacteria</taxon>
        <taxon>Hyphomicrobiales</taxon>
        <taxon>Rhizobiaceae</taxon>
        <taxon>Rhizobium/Agrobacterium group</taxon>
        <taxon>Pararhizobium</taxon>
    </lineage>
</organism>
<dbReference type="RefSeq" id="WP_068951569.1">
    <property type="nucleotide sequence ID" value="NZ_LGLV01000004.1"/>
</dbReference>